<organism evidence="1 2">
    <name type="scientific">Marchantia polymorpha</name>
    <name type="common">Common liverwort</name>
    <name type="synonym">Marchantia aquatica</name>
    <dbReference type="NCBI Taxonomy" id="3197"/>
    <lineage>
        <taxon>Eukaryota</taxon>
        <taxon>Viridiplantae</taxon>
        <taxon>Streptophyta</taxon>
        <taxon>Embryophyta</taxon>
        <taxon>Marchantiophyta</taxon>
        <taxon>Marchantiopsida</taxon>
        <taxon>Marchantiidae</taxon>
        <taxon>Marchantiales</taxon>
        <taxon>Marchantiaceae</taxon>
        <taxon>Marchantia</taxon>
    </lineage>
</organism>
<evidence type="ECO:0000313" key="1">
    <source>
        <dbReference type="EMBL" id="PTQ27579.1"/>
    </source>
</evidence>
<reference evidence="2" key="1">
    <citation type="journal article" date="2017" name="Cell">
        <title>Insights into land plant evolution garnered from the Marchantia polymorpha genome.</title>
        <authorList>
            <person name="Bowman J.L."/>
            <person name="Kohchi T."/>
            <person name="Yamato K.T."/>
            <person name="Jenkins J."/>
            <person name="Shu S."/>
            <person name="Ishizaki K."/>
            <person name="Yamaoka S."/>
            <person name="Nishihama R."/>
            <person name="Nakamura Y."/>
            <person name="Berger F."/>
            <person name="Adam C."/>
            <person name="Aki S.S."/>
            <person name="Althoff F."/>
            <person name="Araki T."/>
            <person name="Arteaga-Vazquez M.A."/>
            <person name="Balasubrmanian S."/>
            <person name="Barry K."/>
            <person name="Bauer D."/>
            <person name="Boehm C.R."/>
            <person name="Briginshaw L."/>
            <person name="Caballero-Perez J."/>
            <person name="Catarino B."/>
            <person name="Chen F."/>
            <person name="Chiyoda S."/>
            <person name="Chovatia M."/>
            <person name="Davies K.M."/>
            <person name="Delmans M."/>
            <person name="Demura T."/>
            <person name="Dierschke T."/>
            <person name="Dolan L."/>
            <person name="Dorantes-Acosta A.E."/>
            <person name="Eklund D.M."/>
            <person name="Florent S.N."/>
            <person name="Flores-Sandoval E."/>
            <person name="Fujiyama A."/>
            <person name="Fukuzawa H."/>
            <person name="Galik B."/>
            <person name="Grimanelli D."/>
            <person name="Grimwood J."/>
            <person name="Grossniklaus U."/>
            <person name="Hamada T."/>
            <person name="Haseloff J."/>
            <person name="Hetherington A.J."/>
            <person name="Higo A."/>
            <person name="Hirakawa Y."/>
            <person name="Hundley H.N."/>
            <person name="Ikeda Y."/>
            <person name="Inoue K."/>
            <person name="Inoue S.I."/>
            <person name="Ishida S."/>
            <person name="Jia Q."/>
            <person name="Kakita M."/>
            <person name="Kanazawa T."/>
            <person name="Kawai Y."/>
            <person name="Kawashima T."/>
            <person name="Kennedy M."/>
            <person name="Kinose K."/>
            <person name="Kinoshita T."/>
            <person name="Kohara Y."/>
            <person name="Koide E."/>
            <person name="Komatsu K."/>
            <person name="Kopischke S."/>
            <person name="Kubo M."/>
            <person name="Kyozuka J."/>
            <person name="Lagercrantz U."/>
            <person name="Lin S.S."/>
            <person name="Lindquist E."/>
            <person name="Lipzen A.M."/>
            <person name="Lu C.W."/>
            <person name="De Luna E."/>
            <person name="Martienssen R.A."/>
            <person name="Minamino N."/>
            <person name="Mizutani M."/>
            <person name="Mizutani M."/>
            <person name="Mochizuki N."/>
            <person name="Monte I."/>
            <person name="Mosher R."/>
            <person name="Nagasaki H."/>
            <person name="Nakagami H."/>
            <person name="Naramoto S."/>
            <person name="Nishitani K."/>
            <person name="Ohtani M."/>
            <person name="Okamoto T."/>
            <person name="Okumura M."/>
            <person name="Phillips J."/>
            <person name="Pollak B."/>
            <person name="Reinders A."/>
            <person name="Rovekamp M."/>
            <person name="Sano R."/>
            <person name="Sawa S."/>
            <person name="Schmid M.W."/>
            <person name="Shirakawa M."/>
            <person name="Solano R."/>
            <person name="Spunde A."/>
            <person name="Suetsugu N."/>
            <person name="Sugano S."/>
            <person name="Sugiyama A."/>
            <person name="Sun R."/>
            <person name="Suzuki Y."/>
            <person name="Takenaka M."/>
            <person name="Takezawa D."/>
            <person name="Tomogane H."/>
            <person name="Tsuzuki M."/>
            <person name="Ueda T."/>
            <person name="Umeda M."/>
            <person name="Ward J.M."/>
            <person name="Watanabe Y."/>
            <person name="Yazaki K."/>
            <person name="Yokoyama R."/>
            <person name="Yoshitake Y."/>
            <person name="Yotsui I."/>
            <person name="Zachgo S."/>
            <person name="Schmutz J."/>
        </authorList>
    </citation>
    <scope>NUCLEOTIDE SEQUENCE [LARGE SCALE GENOMIC DNA]</scope>
    <source>
        <strain evidence="2">Tak-1</strain>
    </source>
</reference>
<name>A0A2R6W148_MARPO</name>
<sequence length="104" mass="11801">MPIIVSLGQPREGRQMLKTHGSSRELRAIVLMLKGIGKKTASKEHSEPYLSQSGLQVTIQYQKEGFGFQMETACRPDVSLNPGRRSMKVRDRTAWQQKPCLWLS</sequence>
<evidence type="ECO:0000313" key="2">
    <source>
        <dbReference type="Proteomes" id="UP000244005"/>
    </source>
</evidence>
<protein>
    <submittedName>
        <fullName evidence="1">Uncharacterized protein</fullName>
    </submittedName>
</protein>
<keyword evidence="2" id="KW-1185">Reference proteome</keyword>
<proteinExistence type="predicted"/>
<dbReference type="EMBL" id="KZ772860">
    <property type="protein sequence ID" value="PTQ27579.1"/>
    <property type="molecule type" value="Genomic_DNA"/>
</dbReference>
<dbReference type="AlphaFoldDB" id="A0A2R6W148"/>
<accession>A0A2R6W148</accession>
<gene>
    <name evidence="1" type="ORF">MARPO_0192s0014</name>
</gene>
<dbReference type="Proteomes" id="UP000244005">
    <property type="component" value="Unassembled WGS sequence"/>
</dbReference>
<dbReference type="Gramene" id="Mp8g18460.1">
    <property type="protein sequence ID" value="Mp8g18460.1.cds"/>
    <property type="gene ID" value="Mp8g18460"/>
</dbReference>